<dbReference type="Pfam" id="PF22614">
    <property type="entry name" value="Slo-like_RCK"/>
    <property type="match status" value="1"/>
</dbReference>
<keyword evidence="7" id="KW-1133">Transmembrane helix</keyword>
<evidence type="ECO:0000313" key="16">
    <source>
        <dbReference type="Proteomes" id="UP000015101"/>
    </source>
</evidence>
<dbReference type="AlphaFoldDB" id="T1F2W9"/>
<evidence type="ECO:0000256" key="2">
    <source>
        <dbReference type="ARBA" id="ARBA00022448"/>
    </source>
</evidence>
<reference evidence="16" key="1">
    <citation type="submission" date="2012-12" db="EMBL/GenBank/DDBJ databases">
        <authorList>
            <person name="Hellsten U."/>
            <person name="Grimwood J."/>
            <person name="Chapman J.A."/>
            <person name="Shapiro H."/>
            <person name="Aerts A."/>
            <person name="Otillar R.P."/>
            <person name="Terry A.Y."/>
            <person name="Boore J.L."/>
            <person name="Simakov O."/>
            <person name="Marletaz F."/>
            <person name="Cho S.-J."/>
            <person name="Edsinger-Gonzales E."/>
            <person name="Havlak P."/>
            <person name="Kuo D.-H."/>
            <person name="Larsson T."/>
            <person name="Lv J."/>
            <person name="Arendt D."/>
            <person name="Savage R."/>
            <person name="Osoegawa K."/>
            <person name="de Jong P."/>
            <person name="Lindberg D.R."/>
            <person name="Seaver E.C."/>
            <person name="Weisblat D.A."/>
            <person name="Putnam N.H."/>
            <person name="Grigoriev I.V."/>
            <person name="Rokhsar D.S."/>
        </authorList>
    </citation>
    <scope>NUCLEOTIDE SEQUENCE</scope>
</reference>
<evidence type="ECO:0000256" key="7">
    <source>
        <dbReference type="ARBA" id="ARBA00022989"/>
    </source>
</evidence>
<keyword evidence="8" id="KW-0406">Ion transport</keyword>
<keyword evidence="6" id="KW-0630">Potassium</keyword>
<keyword evidence="5" id="KW-0631">Potassium channel</keyword>
<accession>T1F2W9</accession>
<dbReference type="InterPro" id="IPR003148">
    <property type="entry name" value="RCK_N"/>
</dbReference>
<dbReference type="eggNOG" id="KOG1420">
    <property type="taxonomic scope" value="Eukaryota"/>
</dbReference>
<evidence type="ECO:0008006" key="17">
    <source>
        <dbReference type="Google" id="ProtNLM"/>
    </source>
</evidence>
<dbReference type="PANTHER" id="PTHR10027:SF33">
    <property type="entry name" value="CALCIUM-ACTIVATED POTASSIUM CHANNEL SUBUNIT ALPHA-1-RELATED"/>
    <property type="match status" value="1"/>
</dbReference>
<proteinExistence type="predicted"/>
<dbReference type="GO" id="GO:0045211">
    <property type="term" value="C:postsynaptic membrane"/>
    <property type="evidence" value="ECO:0000318"/>
    <property type="project" value="GO_Central"/>
</dbReference>
<keyword evidence="10" id="KW-0407">Ion channel</keyword>
<dbReference type="EMBL" id="KB096183">
    <property type="protein sequence ID" value="ESO07763.1"/>
    <property type="molecule type" value="Genomic_DNA"/>
</dbReference>
<reference evidence="15" key="3">
    <citation type="submission" date="2015-06" db="UniProtKB">
        <authorList>
            <consortium name="EnsemblMetazoa"/>
        </authorList>
    </citation>
    <scope>IDENTIFICATION</scope>
</reference>
<evidence type="ECO:0000256" key="5">
    <source>
        <dbReference type="ARBA" id="ARBA00022826"/>
    </source>
</evidence>
<feature type="region of interest" description="Disordered" evidence="11">
    <location>
        <begin position="23"/>
        <end position="44"/>
    </location>
</feature>
<sequence>MPRNHSKELMSSSSSPLMLSPSFLLSSSSPPSAPHLTHTLSSQSSPFTHLLTDTLSASSMAAEDCDDSNSNSSNLMKDERTEYLSCVNDEDGEDKSDDVLSKAARGIDQRNDGKESDENFDVTGYFHWTPSRRLTDCLLDRRKNQDVCDKLANHVVLCLSHHSQCSLRSFLLPLRTSSLKGENLKAVVIVAKERSFVEREWAHICHFPAVYVKIGSPLNRGVLRSVRIERCHMCVVHSAQRNSTLLHSSMLTSQQSLPLSPPPTSSSSLATHDDSKALLITLNIKNMSFKNVELKYSGTGYDILRRFIRATKNSSISVKDENVQFIDQDDEDDPDTPFHLTQPFACGRAFASRVLDALSITIIFNPETYDLFRVFVTGTDSEEHDHLMAEGFTEQSCQMSAEQLKTIRNRPRLNLLPVNTGILKDLSEDTFGHLFTKSLSVHGILCLGLYRLVNVYARSTSDPNNRFVITNPSPGMKLHFTDKVYCICTQPTADC</sequence>
<feature type="domain" description="Ca2+-activated K+ channel Slowpoke-like C-terminal" evidence="12">
    <location>
        <begin position="370"/>
        <end position="487"/>
    </location>
</feature>
<evidence type="ECO:0000256" key="10">
    <source>
        <dbReference type="ARBA" id="ARBA00023303"/>
    </source>
</evidence>
<dbReference type="Proteomes" id="UP000015101">
    <property type="component" value="Unassembled WGS sequence"/>
</dbReference>
<evidence type="ECO:0000313" key="15">
    <source>
        <dbReference type="EnsemblMetazoa" id="HelroP170313"/>
    </source>
</evidence>
<evidence type="ECO:0000256" key="3">
    <source>
        <dbReference type="ARBA" id="ARBA00022538"/>
    </source>
</evidence>
<evidence type="ECO:0000256" key="11">
    <source>
        <dbReference type="SAM" id="MobiDB-lite"/>
    </source>
</evidence>
<dbReference type="Gene3D" id="3.40.50.720">
    <property type="entry name" value="NAD(P)-binding Rossmann-like Domain"/>
    <property type="match status" value="1"/>
</dbReference>
<organism evidence="15 16">
    <name type="scientific">Helobdella robusta</name>
    <name type="common">Californian leech</name>
    <dbReference type="NCBI Taxonomy" id="6412"/>
    <lineage>
        <taxon>Eukaryota</taxon>
        <taxon>Metazoa</taxon>
        <taxon>Spiralia</taxon>
        <taxon>Lophotrochozoa</taxon>
        <taxon>Annelida</taxon>
        <taxon>Clitellata</taxon>
        <taxon>Hirudinea</taxon>
        <taxon>Rhynchobdellida</taxon>
        <taxon>Glossiphoniidae</taxon>
        <taxon>Helobdella</taxon>
    </lineage>
</organism>
<keyword evidence="4" id="KW-0812">Transmembrane</keyword>
<evidence type="ECO:0000256" key="8">
    <source>
        <dbReference type="ARBA" id="ARBA00023065"/>
    </source>
</evidence>
<protein>
    <recommendedName>
        <fullName evidence="17">Calcium-activated potassium channel BK alpha subunit domain-containing protein</fullName>
    </recommendedName>
</protein>
<gene>
    <name evidence="15" type="primary">20203168</name>
    <name evidence="14" type="ORF">HELRODRAFT_170313</name>
</gene>
<name>T1F2W9_HELRO</name>
<evidence type="ECO:0000256" key="4">
    <source>
        <dbReference type="ARBA" id="ARBA00022692"/>
    </source>
</evidence>
<dbReference type="GO" id="GO:0060072">
    <property type="term" value="F:large conductance calcium-activated potassium channel activity"/>
    <property type="evidence" value="ECO:0000318"/>
    <property type="project" value="GO_Central"/>
</dbReference>
<keyword evidence="16" id="KW-1185">Reference proteome</keyword>
<reference evidence="14 16" key="2">
    <citation type="journal article" date="2013" name="Nature">
        <title>Insights into bilaterian evolution from three spiralian genomes.</title>
        <authorList>
            <person name="Simakov O."/>
            <person name="Marletaz F."/>
            <person name="Cho S.J."/>
            <person name="Edsinger-Gonzales E."/>
            <person name="Havlak P."/>
            <person name="Hellsten U."/>
            <person name="Kuo D.H."/>
            <person name="Larsson T."/>
            <person name="Lv J."/>
            <person name="Arendt D."/>
            <person name="Savage R."/>
            <person name="Osoegawa K."/>
            <person name="de Jong P."/>
            <person name="Grimwood J."/>
            <person name="Chapman J.A."/>
            <person name="Shapiro H."/>
            <person name="Aerts A."/>
            <person name="Otillar R.P."/>
            <person name="Terry A.Y."/>
            <person name="Boore J.L."/>
            <person name="Grigoriev I.V."/>
            <person name="Lindberg D.R."/>
            <person name="Seaver E.C."/>
            <person name="Weisblat D.A."/>
            <person name="Putnam N.H."/>
            <person name="Rokhsar D.S."/>
        </authorList>
    </citation>
    <scope>NUCLEOTIDE SEQUENCE</scope>
</reference>
<comment type="subcellular location">
    <subcellularLocation>
        <location evidence="1">Membrane</location>
        <topology evidence="1">Multi-pass membrane protein</topology>
    </subcellularLocation>
</comment>
<evidence type="ECO:0000259" key="13">
    <source>
        <dbReference type="Pfam" id="PF22614"/>
    </source>
</evidence>
<dbReference type="EMBL" id="AMQM01003517">
    <property type="status" value="NOT_ANNOTATED_CDS"/>
    <property type="molecule type" value="Genomic_DNA"/>
</dbReference>
<dbReference type="STRING" id="6412.T1F2W9"/>
<feature type="domain" description="RCK N-terminal" evidence="13">
    <location>
        <begin position="151"/>
        <end position="288"/>
    </location>
</feature>
<evidence type="ECO:0000256" key="6">
    <source>
        <dbReference type="ARBA" id="ARBA00022958"/>
    </source>
</evidence>
<dbReference type="PANTHER" id="PTHR10027">
    <property type="entry name" value="CALCIUM-ACTIVATED POTASSIUM CHANNEL ALPHA CHAIN"/>
    <property type="match status" value="1"/>
</dbReference>
<dbReference type="EnsemblMetazoa" id="HelroT170313">
    <property type="protein sequence ID" value="HelroP170313"/>
    <property type="gene ID" value="HelroG170313"/>
</dbReference>
<dbReference type="GO" id="GO:0071805">
    <property type="term" value="P:potassium ion transmembrane transport"/>
    <property type="evidence" value="ECO:0000318"/>
    <property type="project" value="GO_Central"/>
</dbReference>
<evidence type="ECO:0000313" key="14">
    <source>
        <dbReference type="EMBL" id="ESO07763.1"/>
    </source>
</evidence>
<dbReference type="InterPro" id="IPR047871">
    <property type="entry name" value="K_chnl_Slo-like"/>
</dbReference>
<keyword evidence="3" id="KW-0633">Potassium transport</keyword>
<dbReference type="RefSeq" id="XP_009014374.1">
    <property type="nucleotide sequence ID" value="XM_009016126.1"/>
</dbReference>
<dbReference type="CTD" id="20203168"/>
<evidence type="ECO:0000259" key="12">
    <source>
        <dbReference type="Pfam" id="PF21014"/>
    </source>
</evidence>
<dbReference type="Pfam" id="PF21014">
    <property type="entry name" value="Slowpoke_C"/>
    <property type="match status" value="1"/>
</dbReference>
<dbReference type="HOGENOM" id="CLU_551274_0_0_1"/>
<evidence type="ECO:0000256" key="9">
    <source>
        <dbReference type="ARBA" id="ARBA00023136"/>
    </source>
</evidence>
<dbReference type="OrthoDB" id="6251504at2759"/>
<feature type="compositionally biased region" description="Basic and acidic residues" evidence="11">
    <location>
        <begin position="97"/>
        <end position="116"/>
    </location>
</feature>
<evidence type="ECO:0000256" key="1">
    <source>
        <dbReference type="ARBA" id="ARBA00004141"/>
    </source>
</evidence>
<keyword evidence="9" id="KW-0472">Membrane</keyword>
<dbReference type="KEGG" id="hro:HELRODRAFT_170313"/>
<dbReference type="InterPro" id="IPR048735">
    <property type="entry name" value="Slowpoke-like_C"/>
</dbReference>
<dbReference type="GeneID" id="20203168"/>
<keyword evidence="2" id="KW-0813">Transport</keyword>
<dbReference type="InParanoid" id="T1F2W9"/>
<feature type="region of interest" description="Disordered" evidence="11">
    <location>
        <begin position="88"/>
        <end position="116"/>
    </location>
</feature>